<dbReference type="RefSeq" id="WP_251603464.1">
    <property type="nucleotide sequence ID" value="NZ_JAMQJY010000001.1"/>
</dbReference>
<dbReference type="Proteomes" id="UP001203665">
    <property type="component" value="Unassembled WGS sequence"/>
</dbReference>
<protein>
    <submittedName>
        <fullName evidence="3">Alpha/beta hydrolase</fullName>
    </submittedName>
</protein>
<dbReference type="Pfam" id="PF12697">
    <property type="entry name" value="Abhydrolase_6"/>
    <property type="match status" value="1"/>
</dbReference>
<evidence type="ECO:0000259" key="2">
    <source>
        <dbReference type="Pfam" id="PF12697"/>
    </source>
</evidence>
<dbReference type="SUPFAM" id="SSF53474">
    <property type="entry name" value="alpha/beta-Hydrolases"/>
    <property type="match status" value="1"/>
</dbReference>
<evidence type="ECO:0000313" key="3">
    <source>
        <dbReference type="EMBL" id="MCM2674224.1"/>
    </source>
</evidence>
<dbReference type="InterPro" id="IPR000073">
    <property type="entry name" value="AB_hydrolase_1"/>
</dbReference>
<name>A0ABT0XE95_9BACI</name>
<dbReference type="EMBL" id="JAMQJY010000001">
    <property type="protein sequence ID" value="MCM2674224.1"/>
    <property type="molecule type" value="Genomic_DNA"/>
</dbReference>
<evidence type="ECO:0000313" key="4">
    <source>
        <dbReference type="Proteomes" id="UP001203665"/>
    </source>
</evidence>
<evidence type="ECO:0000256" key="1">
    <source>
        <dbReference type="ARBA" id="ARBA00022801"/>
    </source>
</evidence>
<keyword evidence="1 3" id="KW-0378">Hydrolase</keyword>
<keyword evidence="4" id="KW-1185">Reference proteome</keyword>
<accession>A0ABT0XE95</accession>
<feature type="domain" description="AB hydrolase-1" evidence="2">
    <location>
        <begin position="15"/>
        <end position="240"/>
    </location>
</feature>
<dbReference type="PANTHER" id="PTHR43798:SF31">
    <property type="entry name" value="AB HYDROLASE SUPERFAMILY PROTEIN YCLE"/>
    <property type="match status" value="1"/>
</dbReference>
<dbReference type="InterPro" id="IPR050266">
    <property type="entry name" value="AB_hydrolase_sf"/>
</dbReference>
<dbReference type="InterPro" id="IPR029058">
    <property type="entry name" value="AB_hydrolase_fold"/>
</dbReference>
<dbReference type="PANTHER" id="PTHR43798">
    <property type="entry name" value="MONOACYLGLYCEROL LIPASE"/>
    <property type="match status" value="1"/>
</dbReference>
<sequence length="258" mass="29162">MDSYLDIGDKSNDVLVLIHGLGSKKESWKYQFELAQHYRVIAPDLRGHGDSINNEDISILNFANDIITLLQTLEIDQAHFCGLSLGGIVAQEILHLQPSIVRSLILSNTTSYIPPILGWMAVDERRRKLDRLTDDEYERHVLSMCLNKPAEAFVLDEIRSFYFKINRETYIETAEAAVGINYTSTLMLSPKPILIIGSINDRITYYVNALTIKCSAPFSQLETFCASGHIPNVEEPQAYNSIILKFIQGIPQKQRITS</sequence>
<comment type="caution">
    <text evidence="3">The sequence shown here is derived from an EMBL/GenBank/DDBJ whole genome shotgun (WGS) entry which is preliminary data.</text>
</comment>
<dbReference type="GO" id="GO:0016787">
    <property type="term" value="F:hydrolase activity"/>
    <property type="evidence" value="ECO:0007669"/>
    <property type="project" value="UniProtKB-KW"/>
</dbReference>
<organism evidence="3 4">
    <name type="scientific">Alkalicoccobacillus plakortidis</name>
    <dbReference type="NCBI Taxonomy" id="444060"/>
    <lineage>
        <taxon>Bacteria</taxon>
        <taxon>Bacillati</taxon>
        <taxon>Bacillota</taxon>
        <taxon>Bacilli</taxon>
        <taxon>Bacillales</taxon>
        <taxon>Bacillaceae</taxon>
        <taxon>Alkalicoccobacillus</taxon>
    </lineage>
</organism>
<proteinExistence type="predicted"/>
<dbReference type="Gene3D" id="3.40.50.1820">
    <property type="entry name" value="alpha/beta hydrolase"/>
    <property type="match status" value="1"/>
</dbReference>
<gene>
    <name evidence="3" type="ORF">NDM98_00940</name>
</gene>
<reference evidence="3" key="1">
    <citation type="submission" date="2022-06" db="EMBL/GenBank/DDBJ databases">
        <title>Alkalicoccobacillus porphyridii sp. nov., isolated from a marine red alga, Porphyridium purpureum and reclassification of Shouchella plakortidis and Shouchella gibsonii as Alkalicoccobacillus plakortidis comb. nov. and Alkalicoccobacillus gibsonii comb. nov.</title>
        <authorList>
            <person name="Kim K.H."/>
            <person name="Lee J.K."/>
            <person name="Han D.M."/>
            <person name="Baek J.H."/>
            <person name="Jeon C.O."/>
        </authorList>
    </citation>
    <scope>NUCLEOTIDE SEQUENCE</scope>
    <source>
        <strain evidence="3">DSM 19153</strain>
    </source>
</reference>